<sequence>MGEVLIKDGSNGYLILGVHYAPEITLNILSIKLLKQGFEIIFEGDRYTLEYMFKNQQRQNMDVDKMRHRHNGYLDDYFKSLDKERADKEGEMPRFVEDTNASE</sequence>
<comment type="caution">
    <text evidence="1">The sequence shown here is derived from an EMBL/GenBank/DDBJ whole genome shotgun (WGS) entry which is preliminary data.</text>
</comment>
<gene>
    <name evidence="1" type="ORF">Tci_836456</name>
</gene>
<organism evidence="1">
    <name type="scientific">Tanacetum cinerariifolium</name>
    <name type="common">Dalmatian daisy</name>
    <name type="synonym">Chrysanthemum cinerariifolium</name>
    <dbReference type="NCBI Taxonomy" id="118510"/>
    <lineage>
        <taxon>Eukaryota</taxon>
        <taxon>Viridiplantae</taxon>
        <taxon>Streptophyta</taxon>
        <taxon>Embryophyta</taxon>
        <taxon>Tracheophyta</taxon>
        <taxon>Spermatophyta</taxon>
        <taxon>Magnoliopsida</taxon>
        <taxon>eudicotyledons</taxon>
        <taxon>Gunneridae</taxon>
        <taxon>Pentapetalae</taxon>
        <taxon>asterids</taxon>
        <taxon>campanulids</taxon>
        <taxon>Asterales</taxon>
        <taxon>Asteraceae</taxon>
        <taxon>Asteroideae</taxon>
        <taxon>Anthemideae</taxon>
        <taxon>Anthemidinae</taxon>
        <taxon>Tanacetum</taxon>
    </lineage>
</organism>
<protein>
    <submittedName>
        <fullName evidence="1">ARID DNA-binding domain-containing protein</fullName>
    </submittedName>
</protein>
<reference evidence="1" key="1">
    <citation type="journal article" date="2019" name="Sci. Rep.">
        <title>Draft genome of Tanacetum cinerariifolium, the natural source of mosquito coil.</title>
        <authorList>
            <person name="Yamashiro T."/>
            <person name="Shiraishi A."/>
            <person name="Satake H."/>
            <person name="Nakayama K."/>
        </authorList>
    </citation>
    <scope>NUCLEOTIDE SEQUENCE</scope>
</reference>
<feature type="non-terminal residue" evidence="1">
    <location>
        <position position="103"/>
    </location>
</feature>
<proteinExistence type="predicted"/>
<evidence type="ECO:0000313" key="1">
    <source>
        <dbReference type="EMBL" id="GFC64486.1"/>
    </source>
</evidence>
<dbReference type="AlphaFoldDB" id="A0A699QBJ5"/>
<keyword evidence="1" id="KW-0238">DNA-binding</keyword>
<dbReference type="EMBL" id="BKCJ011002494">
    <property type="protein sequence ID" value="GFC64486.1"/>
    <property type="molecule type" value="Genomic_DNA"/>
</dbReference>
<name>A0A699QBJ5_TANCI</name>
<accession>A0A699QBJ5</accession>
<dbReference type="GO" id="GO:0003677">
    <property type="term" value="F:DNA binding"/>
    <property type="evidence" value="ECO:0007669"/>
    <property type="project" value="UniProtKB-KW"/>
</dbReference>